<dbReference type="RefSeq" id="WP_010549875.1">
    <property type="nucleotide sequence ID" value="NZ_BSDQ01000001.1"/>
</dbReference>
<evidence type="ECO:0000313" key="3">
    <source>
        <dbReference type="Proteomes" id="UP001144451"/>
    </source>
</evidence>
<sequence length="110" mass="12037">MALGVAEVRFGGWGSDSFDDVEDTMKKGMNPEAVEQMGTTAETSGEDVNTIYTTVQGRVTDFDWTGEDRDKYVSEFEGTLGGLVQDVVTQLGEFAERAKKNAQQQREASS</sequence>
<evidence type="ECO:0000313" key="1">
    <source>
        <dbReference type="EMBL" id="GLI30813.1"/>
    </source>
</evidence>
<organism evidence="2 3">
    <name type="scientific">Brachybacterium conglomeratum</name>
    <dbReference type="NCBI Taxonomy" id="47846"/>
    <lineage>
        <taxon>Bacteria</taxon>
        <taxon>Bacillati</taxon>
        <taxon>Actinomycetota</taxon>
        <taxon>Actinomycetes</taxon>
        <taxon>Micrococcales</taxon>
        <taxon>Dermabacteraceae</taxon>
        <taxon>Brachybacterium</taxon>
    </lineage>
</organism>
<reference evidence="2" key="1">
    <citation type="submission" date="2022-12" db="EMBL/GenBank/DDBJ databases">
        <title>Reference genome sequencing for broad-spectrum identification of bacterial and archaeal isolates by mass spectrometry.</title>
        <authorList>
            <person name="Sekiguchi Y."/>
            <person name="Tourlousse D.M."/>
        </authorList>
    </citation>
    <scope>NUCLEOTIDE SEQUENCE</scope>
    <source>
        <strain evidence="2">5-2</strain>
    </source>
</reference>
<comment type="caution">
    <text evidence="2">The sequence shown here is derived from an EMBL/GenBank/DDBJ whole genome shotgun (WGS) entry which is preliminary data.</text>
</comment>
<evidence type="ECO:0008006" key="4">
    <source>
        <dbReference type="Google" id="ProtNLM"/>
    </source>
</evidence>
<dbReference type="Gene3D" id="1.10.287.1060">
    <property type="entry name" value="ESAT-6-like"/>
    <property type="match status" value="1"/>
</dbReference>
<dbReference type="EMBL" id="BSDQ01000001">
    <property type="protein sequence ID" value="GLI30815.1"/>
    <property type="molecule type" value="Genomic_DNA"/>
</dbReference>
<protein>
    <recommendedName>
        <fullName evidence="4">WXG100 family type VII secretion target</fullName>
    </recommendedName>
</protein>
<evidence type="ECO:0000313" key="2">
    <source>
        <dbReference type="EMBL" id="GLI30815.1"/>
    </source>
</evidence>
<dbReference type="Proteomes" id="UP001144451">
    <property type="component" value="Unassembled WGS sequence"/>
</dbReference>
<name>A0ABQ5RFZ6_9MICO</name>
<proteinExistence type="predicted"/>
<accession>A0ABQ5RFZ6</accession>
<dbReference type="EMBL" id="BSDQ01000001">
    <property type="protein sequence ID" value="GLI30813.1"/>
    <property type="molecule type" value="Genomic_DNA"/>
</dbReference>
<keyword evidence="3" id="KW-1185">Reference proteome</keyword>
<gene>
    <name evidence="1" type="ORF">BCONGLO52_16540</name>
    <name evidence="2" type="ORF">BCONGLO52_16560</name>
</gene>